<organism evidence="1">
    <name type="scientific">Ammopiptanthus mongolicus</name>
    <name type="common">Piptanthus mongolicus</name>
    <dbReference type="NCBI Taxonomy" id="126911"/>
    <lineage>
        <taxon>Eukaryota</taxon>
        <taxon>Viridiplantae</taxon>
        <taxon>Streptophyta</taxon>
        <taxon>Embryophyta</taxon>
        <taxon>Tracheophyta</taxon>
        <taxon>Spermatophyta</taxon>
        <taxon>Magnoliopsida</taxon>
        <taxon>eudicotyledons</taxon>
        <taxon>Gunneridae</taxon>
        <taxon>Pentapetalae</taxon>
        <taxon>rosids</taxon>
        <taxon>fabids</taxon>
        <taxon>Fabales</taxon>
        <taxon>Fabaceae</taxon>
        <taxon>Papilionoideae</taxon>
        <taxon>50 kb inversion clade</taxon>
        <taxon>genistoids sensu lato</taxon>
        <taxon>core genistoids</taxon>
        <taxon>Sophoreae</taxon>
        <taxon>Ammopiptanthus</taxon>
    </lineage>
</organism>
<protein>
    <submittedName>
        <fullName evidence="1">Uncharacterized protein</fullName>
    </submittedName>
</protein>
<sequence>MGPLIALNDGSHGVDPTNAMFSPCSKAFFTSSLYRDHFFDAAIASKVLIFTTGLKLRFPPNLSNILEQSLEKDERDERKNGLPQACCLELDHGLSLERENWVGG</sequence>
<gene>
    <name evidence="1" type="primary">orf100</name>
</gene>
<reference evidence="1" key="1">
    <citation type="journal article" date="2019" name="Plant Syst. Evol.">
        <title>Analyses of mitochondrial genomes of the genus Ammopiptanthus provide new insights into the evolution of legume plants.</title>
        <authorList>
            <person name="Feng L."/>
            <person name="Li N."/>
            <person name="Yang W."/>
            <person name="Li Y."/>
            <person name="Wang C.-M."/>
            <person name="Tong S.-W."/>
            <person name="He J.-X."/>
        </authorList>
    </citation>
    <scope>NUCLEOTIDE SEQUENCE</scope>
</reference>
<keyword evidence="1" id="KW-0496">Mitochondrion</keyword>
<proteinExistence type="predicted"/>
<evidence type="ECO:0000313" key="1">
    <source>
        <dbReference type="EMBL" id="QCQ81877.1"/>
    </source>
</evidence>
<accession>A0A4P8PFT6</accession>
<dbReference type="AlphaFoldDB" id="A0A4P8PFT6"/>
<geneLocation type="mitochondrion" evidence="1"/>
<name>A0A4P8PFT6_AMMMO</name>
<dbReference type="EMBL" id="MG011535">
    <property type="protein sequence ID" value="QCQ81877.1"/>
    <property type="molecule type" value="Genomic_DNA"/>
</dbReference>